<comment type="caution">
    <text evidence="1">The sequence shown here is derived from an EMBL/GenBank/DDBJ whole genome shotgun (WGS) entry which is preliminary data.</text>
</comment>
<dbReference type="AlphaFoldDB" id="A0A939DZ40"/>
<sequence length="147" mass="15842">MNTPGPARRAVGADIEEFVGELKDFATGAYLREEEKHNWMPLIDPSAVDDVAQVLDRGLTALDSAAGDPAAAEQAVACWWDALIDCNRRHDGALIEDDDETRLRQLIRRAGTACGADEDNLEAITFSIDPDDDADAGDDCGLGIDEL</sequence>
<gene>
    <name evidence="1" type="ORF">JZY06_02470</name>
</gene>
<proteinExistence type="predicted"/>
<reference evidence="1" key="1">
    <citation type="submission" date="2021-03" db="EMBL/GenBank/DDBJ databases">
        <authorList>
            <person name="Sun Q."/>
        </authorList>
    </citation>
    <scope>NUCLEOTIDE SEQUENCE</scope>
    <source>
        <strain evidence="1">CCM 8862</strain>
    </source>
</reference>
<name>A0A939DZ40_9CORY</name>
<keyword evidence="2" id="KW-1185">Reference proteome</keyword>
<protein>
    <submittedName>
        <fullName evidence="1">Uncharacterized protein</fullName>
    </submittedName>
</protein>
<accession>A0A939DZ40</accession>
<evidence type="ECO:0000313" key="2">
    <source>
        <dbReference type="Proteomes" id="UP000664332"/>
    </source>
</evidence>
<dbReference type="RefSeq" id="WP_207118198.1">
    <property type="nucleotide sequence ID" value="NZ_JAFLEQ010000003.1"/>
</dbReference>
<organism evidence="1 2">
    <name type="scientific">Corynebacterium mendelii</name>
    <dbReference type="NCBI Taxonomy" id="2765362"/>
    <lineage>
        <taxon>Bacteria</taxon>
        <taxon>Bacillati</taxon>
        <taxon>Actinomycetota</taxon>
        <taxon>Actinomycetes</taxon>
        <taxon>Mycobacteriales</taxon>
        <taxon>Corynebacteriaceae</taxon>
        <taxon>Corynebacterium</taxon>
    </lineage>
</organism>
<evidence type="ECO:0000313" key="1">
    <source>
        <dbReference type="EMBL" id="MBN9643496.1"/>
    </source>
</evidence>
<dbReference type="Proteomes" id="UP000664332">
    <property type="component" value="Unassembled WGS sequence"/>
</dbReference>
<dbReference type="EMBL" id="JAFLEQ010000003">
    <property type="protein sequence ID" value="MBN9643496.1"/>
    <property type="molecule type" value="Genomic_DNA"/>
</dbReference>